<gene>
    <name evidence="6" type="ORF">COU08_02725</name>
</gene>
<keyword evidence="4" id="KW-0804">Transcription</keyword>
<dbReference type="SUPFAM" id="SSF55781">
    <property type="entry name" value="GAF domain-like"/>
    <property type="match status" value="1"/>
</dbReference>
<dbReference type="InterPro" id="IPR036388">
    <property type="entry name" value="WH-like_DNA-bd_sf"/>
</dbReference>
<dbReference type="InterPro" id="IPR021153">
    <property type="entry name" value="HrcA_C"/>
</dbReference>
<proteinExistence type="predicted"/>
<dbReference type="Proteomes" id="UP000228635">
    <property type="component" value="Unassembled WGS sequence"/>
</dbReference>
<feature type="domain" description="Heat-inducible transcription repressor HrcA C-terminal" evidence="5">
    <location>
        <begin position="83"/>
        <end position="222"/>
    </location>
</feature>
<sequence length="233" mass="26292">MLSNRSATILEAVINEFIETGIPVSSGGLYETYEFGVKPATIRNELHLLTEEGYLEQPHTSGGRVPTDKGYRFFVDRSLDSFDNRSINAMARLMQYVGKDLERKRFEQFIQSVAERLSVLSIGYEPERESMIKSGLHGLVSGMETEGSREIVDVVSDFEKLEKRIDRLMGSLHHGVPSVFIGESPITKSKHISVIAGKYNIAGTNLILIAVGPKRMDYHRNISFFKQLENFMK</sequence>
<accession>A0A2M6WHZ2</accession>
<evidence type="ECO:0000256" key="4">
    <source>
        <dbReference type="ARBA" id="ARBA00023163"/>
    </source>
</evidence>
<reference evidence="7" key="1">
    <citation type="submission" date="2017-09" db="EMBL/GenBank/DDBJ databases">
        <title>Depth-based differentiation of microbial function through sediment-hosted aquifers and enrichment of novel symbionts in the deep terrestrial subsurface.</title>
        <authorList>
            <person name="Probst A.J."/>
            <person name="Ladd B."/>
            <person name="Jarett J.K."/>
            <person name="Geller-Mcgrath D.E."/>
            <person name="Sieber C.M.K."/>
            <person name="Emerson J.B."/>
            <person name="Anantharaman K."/>
            <person name="Thomas B.C."/>
            <person name="Malmstrom R."/>
            <person name="Stieglmeier M."/>
            <person name="Klingl A."/>
            <person name="Woyke T."/>
            <person name="Ryan C.M."/>
            <person name="Banfield J.F."/>
        </authorList>
    </citation>
    <scope>NUCLEOTIDE SEQUENCE [LARGE SCALE GENOMIC DNA]</scope>
</reference>
<dbReference type="AlphaFoldDB" id="A0A2M6WHZ2"/>
<dbReference type="Gene3D" id="1.10.10.10">
    <property type="entry name" value="Winged helix-like DNA-binding domain superfamily/Winged helix DNA-binding domain"/>
    <property type="match status" value="1"/>
</dbReference>
<organism evidence="6 7">
    <name type="scientific">Candidatus Harrisonbacteria bacterium CG10_big_fil_rev_8_21_14_0_10_42_17</name>
    <dbReference type="NCBI Taxonomy" id="1974584"/>
    <lineage>
        <taxon>Bacteria</taxon>
        <taxon>Candidatus Harrisoniibacteriota</taxon>
    </lineage>
</organism>
<evidence type="ECO:0000256" key="2">
    <source>
        <dbReference type="ARBA" id="ARBA00023015"/>
    </source>
</evidence>
<keyword evidence="1" id="KW-0678">Repressor</keyword>
<dbReference type="GO" id="GO:0045892">
    <property type="term" value="P:negative regulation of DNA-templated transcription"/>
    <property type="evidence" value="ECO:0007669"/>
    <property type="project" value="TreeGrafter"/>
</dbReference>
<evidence type="ECO:0000313" key="6">
    <source>
        <dbReference type="EMBL" id="PIT92395.1"/>
    </source>
</evidence>
<evidence type="ECO:0000259" key="5">
    <source>
        <dbReference type="Pfam" id="PF01628"/>
    </source>
</evidence>
<dbReference type="InterPro" id="IPR029016">
    <property type="entry name" value="GAF-like_dom_sf"/>
</dbReference>
<evidence type="ECO:0000313" key="7">
    <source>
        <dbReference type="Proteomes" id="UP000228635"/>
    </source>
</evidence>
<comment type="caution">
    <text evidence="6">The sequence shown here is derived from an EMBL/GenBank/DDBJ whole genome shotgun (WGS) entry which is preliminary data.</text>
</comment>
<evidence type="ECO:0000256" key="1">
    <source>
        <dbReference type="ARBA" id="ARBA00022491"/>
    </source>
</evidence>
<keyword evidence="3" id="KW-0346">Stress response</keyword>
<dbReference type="InterPro" id="IPR002571">
    <property type="entry name" value="HrcA"/>
</dbReference>
<dbReference type="PANTHER" id="PTHR34824">
    <property type="entry name" value="HEAT-INDUCIBLE TRANSCRIPTION REPRESSOR HRCA"/>
    <property type="match status" value="1"/>
</dbReference>
<dbReference type="Gene3D" id="3.30.450.40">
    <property type="match status" value="1"/>
</dbReference>
<dbReference type="InterPro" id="IPR036390">
    <property type="entry name" value="WH_DNA-bd_sf"/>
</dbReference>
<dbReference type="SUPFAM" id="SSF46785">
    <property type="entry name" value="Winged helix' DNA-binding domain"/>
    <property type="match status" value="1"/>
</dbReference>
<keyword evidence="2" id="KW-0805">Transcription regulation</keyword>
<evidence type="ECO:0000256" key="3">
    <source>
        <dbReference type="ARBA" id="ARBA00023016"/>
    </source>
</evidence>
<dbReference type="PANTHER" id="PTHR34824:SF1">
    <property type="entry name" value="HEAT-INDUCIBLE TRANSCRIPTION REPRESSOR HRCA"/>
    <property type="match status" value="1"/>
</dbReference>
<dbReference type="EMBL" id="PFBA01000024">
    <property type="protein sequence ID" value="PIT92395.1"/>
    <property type="molecule type" value="Genomic_DNA"/>
</dbReference>
<name>A0A2M6WHZ2_9BACT</name>
<dbReference type="Pfam" id="PF01628">
    <property type="entry name" value="HrcA"/>
    <property type="match status" value="1"/>
</dbReference>
<dbReference type="GO" id="GO:0003677">
    <property type="term" value="F:DNA binding"/>
    <property type="evidence" value="ECO:0007669"/>
    <property type="project" value="InterPro"/>
</dbReference>
<protein>
    <recommendedName>
        <fullName evidence="5">Heat-inducible transcription repressor HrcA C-terminal domain-containing protein</fullName>
    </recommendedName>
</protein>